<proteinExistence type="predicted"/>
<name>A0A644ZHB4_9ZZZZ</name>
<protein>
    <submittedName>
        <fullName evidence="1">Uncharacterized protein</fullName>
    </submittedName>
</protein>
<accession>A0A644ZHB4</accession>
<dbReference type="EMBL" id="VSSQ01008878">
    <property type="protein sequence ID" value="MPM40107.1"/>
    <property type="molecule type" value="Genomic_DNA"/>
</dbReference>
<sequence length="94" mass="10962">MKWHEKEFWQPLTALLRLFCPPSCKTVPFPAKTAEWKRIAKYSFLPLSLIRALKKRLGFTKIPLAAGLKKTFIKRAKNEALCLLNINHFIVYFA</sequence>
<gene>
    <name evidence="1" type="ORF">SDC9_86745</name>
</gene>
<dbReference type="AlphaFoldDB" id="A0A644ZHB4"/>
<reference evidence="1" key="1">
    <citation type="submission" date="2019-08" db="EMBL/GenBank/DDBJ databases">
        <authorList>
            <person name="Kucharzyk K."/>
            <person name="Murdoch R.W."/>
            <person name="Higgins S."/>
            <person name="Loffler F."/>
        </authorList>
    </citation>
    <scope>NUCLEOTIDE SEQUENCE</scope>
</reference>
<comment type="caution">
    <text evidence="1">The sequence shown here is derived from an EMBL/GenBank/DDBJ whole genome shotgun (WGS) entry which is preliminary data.</text>
</comment>
<evidence type="ECO:0000313" key="1">
    <source>
        <dbReference type="EMBL" id="MPM40107.1"/>
    </source>
</evidence>
<organism evidence="1">
    <name type="scientific">bioreactor metagenome</name>
    <dbReference type="NCBI Taxonomy" id="1076179"/>
    <lineage>
        <taxon>unclassified sequences</taxon>
        <taxon>metagenomes</taxon>
        <taxon>ecological metagenomes</taxon>
    </lineage>
</organism>